<comment type="caution">
    <text evidence="2">The sequence shown here is derived from an EMBL/GenBank/DDBJ whole genome shotgun (WGS) entry which is preliminary data.</text>
</comment>
<evidence type="ECO:0000313" key="3">
    <source>
        <dbReference type="Proteomes" id="UP000580250"/>
    </source>
</evidence>
<evidence type="ECO:0000256" key="1">
    <source>
        <dbReference type="SAM" id="Phobius"/>
    </source>
</evidence>
<feature type="transmembrane region" description="Helical" evidence="1">
    <location>
        <begin position="54"/>
        <end position="75"/>
    </location>
</feature>
<evidence type="ECO:0000313" key="2">
    <source>
        <dbReference type="EMBL" id="CAD2130936.1"/>
    </source>
</evidence>
<protein>
    <submittedName>
        <fullName evidence="2">Uncharacterized protein</fullName>
    </submittedName>
</protein>
<dbReference type="AlphaFoldDB" id="A0A6V7TQ76"/>
<reference evidence="2 3" key="1">
    <citation type="submission" date="2020-08" db="EMBL/GenBank/DDBJ databases">
        <authorList>
            <person name="Koutsovoulos G."/>
            <person name="Danchin GJ E."/>
        </authorList>
    </citation>
    <scope>NUCLEOTIDE SEQUENCE [LARGE SCALE GENOMIC DNA]</scope>
</reference>
<sequence length="107" mass="13069">MFRYKYSLEILIRKIFCPYISCCIFFQSSLSVLISTTSTFQYHIAQFYSFNQQTSFLLFIFFNHWFMYQAAPAAVHRKYNILYQFYFNFFKSCLCMLINTLDNIHYI</sequence>
<organism evidence="2 3">
    <name type="scientific">Meloidogyne enterolobii</name>
    <name type="common">Root-knot nematode worm</name>
    <name type="synonym">Meloidogyne mayaguensis</name>
    <dbReference type="NCBI Taxonomy" id="390850"/>
    <lineage>
        <taxon>Eukaryota</taxon>
        <taxon>Metazoa</taxon>
        <taxon>Ecdysozoa</taxon>
        <taxon>Nematoda</taxon>
        <taxon>Chromadorea</taxon>
        <taxon>Rhabditida</taxon>
        <taxon>Tylenchina</taxon>
        <taxon>Tylenchomorpha</taxon>
        <taxon>Tylenchoidea</taxon>
        <taxon>Meloidogynidae</taxon>
        <taxon>Meloidogyninae</taxon>
        <taxon>Meloidogyne</taxon>
    </lineage>
</organism>
<accession>A0A6V7TQ76</accession>
<keyword evidence="1" id="KW-0472">Membrane</keyword>
<proteinExistence type="predicted"/>
<keyword evidence="1" id="KW-0812">Transmembrane</keyword>
<feature type="transmembrane region" description="Helical" evidence="1">
    <location>
        <begin position="12"/>
        <end position="34"/>
    </location>
</feature>
<keyword evidence="1" id="KW-1133">Transmembrane helix</keyword>
<gene>
    <name evidence="2" type="ORF">MENT_LOCUS3112</name>
</gene>
<dbReference type="EMBL" id="CAJEWN010000010">
    <property type="protein sequence ID" value="CAD2130936.1"/>
    <property type="molecule type" value="Genomic_DNA"/>
</dbReference>
<name>A0A6V7TQ76_MELEN</name>
<dbReference type="Proteomes" id="UP000580250">
    <property type="component" value="Unassembled WGS sequence"/>
</dbReference>